<keyword evidence="2" id="KW-1185">Reference proteome</keyword>
<protein>
    <recommendedName>
        <fullName evidence="3">Retrovirus-related Pol polyprotein from transposon TNT 1-94</fullName>
    </recommendedName>
</protein>
<sequence length="103" mass="12116">MEILLDENGVLEFIKKKKDMGTVTDEIKIAEWAKTEAKDRSLIVQCVHDSQLEHLCDKDTAFKMWNTLKEKYDKTDLTGQLYLKKTLLSMRFSEKQPLIVIFY</sequence>
<gene>
    <name evidence="1" type="ORF">QE152_g26924</name>
</gene>
<organism evidence="1 2">
    <name type="scientific">Popillia japonica</name>
    <name type="common">Japanese beetle</name>
    <dbReference type="NCBI Taxonomy" id="7064"/>
    <lineage>
        <taxon>Eukaryota</taxon>
        <taxon>Metazoa</taxon>
        <taxon>Ecdysozoa</taxon>
        <taxon>Arthropoda</taxon>
        <taxon>Hexapoda</taxon>
        <taxon>Insecta</taxon>
        <taxon>Pterygota</taxon>
        <taxon>Neoptera</taxon>
        <taxon>Endopterygota</taxon>
        <taxon>Coleoptera</taxon>
        <taxon>Polyphaga</taxon>
        <taxon>Scarabaeiformia</taxon>
        <taxon>Scarabaeidae</taxon>
        <taxon>Rutelinae</taxon>
        <taxon>Popillia</taxon>
    </lineage>
</organism>
<dbReference type="EMBL" id="JASPKY010000319">
    <property type="protein sequence ID" value="KAK9708927.1"/>
    <property type="molecule type" value="Genomic_DNA"/>
</dbReference>
<accession>A0AAW1JXW4</accession>
<proteinExistence type="predicted"/>
<reference evidence="1 2" key="1">
    <citation type="journal article" date="2024" name="BMC Genomics">
        <title>De novo assembly and annotation of Popillia japonica's genome with initial clues to its potential as an invasive pest.</title>
        <authorList>
            <person name="Cucini C."/>
            <person name="Boschi S."/>
            <person name="Funari R."/>
            <person name="Cardaioli E."/>
            <person name="Iannotti N."/>
            <person name="Marturano G."/>
            <person name="Paoli F."/>
            <person name="Bruttini M."/>
            <person name="Carapelli A."/>
            <person name="Frati F."/>
            <person name="Nardi F."/>
        </authorList>
    </citation>
    <scope>NUCLEOTIDE SEQUENCE [LARGE SCALE GENOMIC DNA]</scope>
    <source>
        <strain evidence="1">DMR45628</strain>
    </source>
</reference>
<dbReference type="AlphaFoldDB" id="A0AAW1JXW4"/>
<evidence type="ECO:0000313" key="2">
    <source>
        <dbReference type="Proteomes" id="UP001458880"/>
    </source>
</evidence>
<evidence type="ECO:0000313" key="1">
    <source>
        <dbReference type="EMBL" id="KAK9708927.1"/>
    </source>
</evidence>
<dbReference type="Pfam" id="PF14223">
    <property type="entry name" value="Retrotran_gag_2"/>
    <property type="match status" value="1"/>
</dbReference>
<evidence type="ECO:0008006" key="3">
    <source>
        <dbReference type="Google" id="ProtNLM"/>
    </source>
</evidence>
<dbReference type="Proteomes" id="UP001458880">
    <property type="component" value="Unassembled WGS sequence"/>
</dbReference>
<name>A0AAW1JXW4_POPJA</name>
<comment type="caution">
    <text evidence="1">The sequence shown here is derived from an EMBL/GenBank/DDBJ whole genome shotgun (WGS) entry which is preliminary data.</text>
</comment>